<reference evidence="1" key="2">
    <citation type="journal article" date="2015" name="Fish Shellfish Immunol.">
        <title>Early steps in the European eel (Anguilla anguilla)-Vibrio vulnificus interaction in the gills: Role of the RtxA13 toxin.</title>
        <authorList>
            <person name="Callol A."/>
            <person name="Pajuelo D."/>
            <person name="Ebbesson L."/>
            <person name="Teles M."/>
            <person name="MacKenzie S."/>
            <person name="Amaro C."/>
        </authorList>
    </citation>
    <scope>NUCLEOTIDE SEQUENCE</scope>
</reference>
<dbReference type="AlphaFoldDB" id="A0A0E9QGV6"/>
<organism evidence="1">
    <name type="scientific">Anguilla anguilla</name>
    <name type="common">European freshwater eel</name>
    <name type="synonym">Muraena anguilla</name>
    <dbReference type="NCBI Taxonomy" id="7936"/>
    <lineage>
        <taxon>Eukaryota</taxon>
        <taxon>Metazoa</taxon>
        <taxon>Chordata</taxon>
        <taxon>Craniata</taxon>
        <taxon>Vertebrata</taxon>
        <taxon>Euteleostomi</taxon>
        <taxon>Actinopterygii</taxon>
        <taxon>Neopterygii</taxon>
        <taxon>Teleostei</taxon>
        <taxon>Anguilliformes</taxon>
        <taxon>Anguillidae</taxon>
        <taxon>Anguilla</taxon>
    </lineage>
</organism>
<reference evidence="1" key="1">
    <citation type="submission" date="2014-11" db="EMBL/GenBank/DDBJ databases">
        <authorList>
            <person name="Amaro Gonzalez C."/>
        </authorList>
    </citation>
    <scope>NUCLEOTIDE SEQUENCE</scope>
</reference>
<sequence>MIDSNLICGWQQLLFGACRLEVMATSKHILELYFIHIKRAEPQTNK</sequence>
<evidence type="ECO:0000313" key="1">
    <source>
        <dbReference type="EMBL" id="JAH15328.1"/>
    </source>
</evidence>
<dbReference type="EMBL" id="GBXM01087558">
    <property type="protein sequence ID" value="JAH21019.1"/>
    <property type="molecule type" value="Transcribed_RNA"/>
</dbReference>
<name>A0A0E9QGV6_ANGAN</name>
<accession>A0A0E9QGV6</accession>
<dbReference type="EMBL" id="GBXM01093249">
    <property type="protein sequence ID" value="JAH15328.1"/>
    <property type="molecule type" value="Transcribed_RNA"/>
</dbReference>
<protein>
    <submittedName>
        <fullName evidence="1">Uncharacterized protein</fullName>
    </submittedName>
</protein>
<proteinExistence type="predicted"/>